<dbReference type="InterPro" id="IPR008503">
    <property type="entry name" value="Asp_endopeptidase"/>
</dbReference>
<evidence type="ECO:0000313" key="3">
    <source>
        <dbReference type="Proteomes" id="UP001139103"/>
    </source>
</evidence>
<feature type="domain" description="Retropepsin-like aspartic endopeptidase" evidence="1">
    <location>
        <begin position="10"/>
        <end position="141"/>
    </location>
</feature>
<evidence type="ECO:0000259" key="1">
    <source>
        <dbReference type="Pfam" id="PF05618"/>
    </source>
</evidence>
<dbReference type="PANTHER" id="PTHR38037:SF2">
    <property type="entry name" value="ATP-DEPENDENT ZINC PROTEASE DOMAIN-CONTAINING PROTEIN-RELATED"/>
    <property type="match status" value="1"/>
</dbReference>
<dbReference type="EMBL" id="JAJKFT010000010">
    <property type="protein sequence ID" value="MCC9631728.1"/>
    <property type="molecule type" value="Genomic_DNA"/>
</dbReference>
<reference evidence="2" key="1">
    <citation type="submission" date="2021-11" db="EMBL/GenBank/DDBJ databases">
        <title>Genome sequence.</title>
        <authorList>
            <person name="Sun Q."/>
        </authorList>
    </citation>
    <scope>NUCLEOTIDE SEQUENCE</scope>
    <source>
        <strain evidence="2">JC732</strain>
    </source>
</reference>
<dbReference type="PANTHER" id="PTHR38037">
    <property type="entry name" value="ZN_PROTEASE DOMAIN-CONTAINING PROTEIN"/>
    <property type="match status" value="1"/>
</dbReference>
<evidence type="ECO:0000313" key="2">
    <source>
        <dbReference type="EMBL" id="MCC9631728.1"/>
    </source>
</evidence>
<dbReference type="InterPro" id="IPR021109">
    <property type="entry name" value="Peptidase_aspartic_dom_sf"/>
</dbReference>
<dbReference type="SUPFAM" id="SSF50630">
    <property type="entry name" value="Acid proteases"/>
    <property type="match status" value="1"/>
</dbReference>
<name>A0A9X1MQP8_9BACT</name>
<comment type="caution">
    <text evidence="2">The sequence shown here is derived from an EMBL/GenBank/DDBJ whole genome shotgun (WGS) entry which is preliminary data.</text>
</comment>
<sequence length="159" mass="17807">MTDQNPNSAVIGWQEYVALPEWNVPPIRAKSDSGARSSAIDVVDFEELPGDRVLFHVALSKLNRDNLVTIEAPIKRRTRIKSSNGSVHDRIIVETTIKVGEHEALVELGLVCRKTMLCRMLLGRTALVAGRFLVNSEKRYLLSQKPASTKHKKRRPGKP</sequence>
<protein>
    <submittedName>
        <fullName evidence="2">RimK/LysX family protein</fullName>
    </submittedName>
</protein>
<gene>
    <name evidence="2" type="ORF">LOC68_25310</name>
</gene>
<dbReference type="Gene3D" id="2.40.70.10">
    <property type="entry name" value="Acid Proteases"/>
    <property type="match status" value="1"/>
</dbReference>
<keyword evidence="3" id="KW-1185">Reference proteome</keyword>
<dbReference type="Proteomes" id="UP001139103">
    <property type="component" value="Unassembled WGS sequence"/>
</dbReference>
<proteinExistence type="predicted"/>
<accession>A0A9X1MQP8</accession>
<dbReference type="AlphaFoldDB" id="A0A9X1MQP8"/>
<organism evidence="2 3">
    <name type="scientific">Blastopirellula sediminis</name>
    <dbReference type="NCBI Taxonomy" id="2894196"/>
    <lineage>
        <taxon>Bacteria</taxon>
        <taxon>Pseudomonadati</taxon>
        <taxon>Planctomycetota</taxon>
        <taxon>Planctomycetia</taxon>
        <taxon>Pirellulales</taxon>
        <taxon>Pirellulaceae</taxon>
        <taxon>Blastopirellula</taxon>
    </lineage>
</organism>
<dbReference type="RefSeq" id="WP_230224208.1">
    <property type="nucleotide sequence ID" value="NZ_JAJKFT010000010.1"/>
</dbReference>
<dbReference type="Pfam" id="PF05618">
    <property type="entry name" value="Zn_protease"/>
    <property type="match status" value="1"/>
</dbReference>